<dbReference type="Gene3D" id="6.10.340.10">
    <property type="match status" value="1"/>
</dbReference>
<dbReference type="GO" id="GO:0000155">
    <property type="term" value="F:phosphorelay sensor kinase activity"/>
    <property type="evidence" value="ECO:0007669"/>
    <property type="project" value="InterPro"/>
</dbReference>
<comment type="subcellular location">
    <subcellularLocation>
        <location evidence="2">Cell membrane</location>
        <topology evidence="2">Multi-pass membrane protein</topology>
    </subcellularLocation>
</comment>
<dbReference type="STRING" id="335543.Sfum_2657"/>
<keyword evidence="6" id="KW-0808">Transferase</keyword>
<feature type="domain" description="Histidine kinase" evidence="13">
    <location>
        <begin position="263"/>
        <end position="475"/>
    </location>
</feature>
<dbReference type="InterPro" id="IPR036890">
    <property type="entry name" value="HATPase_C_sf"/>
</dbReference>
<dbReference type="EC" id="2.7.13.3" evidence="3"/>
<keyword evidence="16" id="KW-1185">Reference proteome</keyword>
<dbReference type="SUPFAM" id="SSF55874">
    <property type="entry name" value="ATPase domain of HSP90 chaperone/DNA topoisomerase II/histidine kinase"/>
    <property type="match status" value="1"/>
</dbReference>
<dbReference type="CDD" id="cd06225">
    <property type="entry name" value="HAMP"/>
    <property type="match status" value="1"/>
</dbReference>
<evidence type="ECO:0000256" key="5">
    <source>
        <dbReference type="ARBA" id="ARBA00022553"/>
    </source>
</evidence>
<dbReference type="SMART" id="SM00388">
    <property type="entry name" value="HisKA"/>
    <property type="match status" value="1"/>
</dbReference>
<dbReference type="InParanoid" id="A0LLN3"/>
<dbReference type="InterPro" id="IPR003594">
    <property type="entry name" value="HATPase_dom"/>
</dbReference>
<dbReference type="InterPro" id="IPR004358">
    <property type="entry name" value="Sig_transdc_His_kin-like_C"/>
</dbReference>
<dbReference type="EMBL" id="CP000478">
    <property type="protein sequence ID" value="ABK18335.1"/>
    <property type="molecule type" value="Genomic_DNA"/>
</dbReference>
<dbReference type="SUPFAM" id="SSF103190">
    <property type="entry name" value="Sensory domain-like"/>
    <property type="match status" value="1"/>
</dbReference>
<comment type="catalytic activity">
    <reaction evidence="1">
        <text>ATP + protein L-histidine = ADP + protein N-phospho-L-histidine.</text>
        <dbReference type="EC" id="2.7.13.3"/>
    </reaction>
</comment>
<dbReference type="HOGENOM" id="CLU_000445_89_31_7"/>
<keyword evidence="10" id="KW-0902">Two-component regulatory system</keyword>
<reference evidence="15 16" key="1">
    <citation type="submission" date="2006-10" db="EMBL/GenBank/DDBJ databases">
        <title>Complete sequence of Syntrophobacter fumaroxidans MPOB.</title>
        <authorList>
            <consortium name="US DOE Joint Genome Institute"/>
            <person name="Copeland A."/>
            <person name="Lucas S."/>
            <person name="Lapidus A."/>
            <person name="Barry K."/>
            <person name="Detter J.C."/>
            <person name="Glavina del Rio T."/>
            <person name="Hammon N."/>
            <person name="Israni S."/>
            <person name="Pitluck S."/>
            <person name="Goltsman E.G."/>
            <person name="Martinez M."/>
            <person name="Schmutz J."/>
            <person name="Larimer F."/>
            <person name="Land M."/>
            <person name="Hauser L."/>
            <person name="Kyrpides N."/>
            <person name="Kim E."/>
            <person name="Boone D.R."/>
            <person name="Brockman F."/>
            <person name="Culley D."/>
            <person name="Ferry J."/>
            <person name="Gunsalus R."/>
            <person name="McInerney M.J."/>
            <person name="Morrison M."/>
            <person name="Plugge C."/>
            <person name="Rohlin L."/>
            <person name="Scholten J."/>
            <person name="Sieber J."/>
            <person name="Stams A.J.M."/>
            <person name="Worm P."/>
            <person name="Henstra A.M."/>
            <person name="Richardson P."/>
        </authorList>
    </citation>
    <scope>NUCLEOTIDE SEQUENCE [LARGE SCALE GENOMIC DNA]</scope>
    <source>
        <strain evidence="16">DSM 10017 / MPOB</strain>
    </source>
</reference>
<dbReference type="KEGG" id="sfu:Sfum_2657"/>
<dbReference type="FunCoup" id="A0LLN3">
    <property type="interactions" value="136"/>
</dbReference>
<evidence type="ECO:0000256" key="10">
    <source>
        <dbReference type="ARBA" id="ARBA00023012"/>
    </source>
</evidence>
<dbReference type="Gene3D" id="1.10.287.130">
    <property type="match status" value="1"/>
</dbReference>
<dbReference type="InterPro" id="IPR036097">
    <property type="entry name" value="HisK_dim/P_sf"/>
</dbReference>
<gene>
    <name evidence="15" type="ordered locus">Sfum_2657</name>
</gene>
<dbReference type="Pfam" id="PF02518">
    <property type="entry name" value="HATPase_c"/>
    <property type="match status" value="1"/>
</dbReference>
<keyword evidence="4" id="KW-1003">Cell membrane</keyword>
<dbReference type="GO" id="GO:0005886">
    <property type="term" value="C:plasma membrane"/>
    <property type="evidence" value="ECO:0007669"/>
    <property type="project" value="UniProtKB-SubCell"/>
</dbReference>
<protein>
    <recommendedName>
        <fullName evidence="3">histidine kinase</fullName>
        <ecNumber evidence="3">2.7.13.3</ecNumber>
    </recommendedName>
</protein>
<dbReference type="SUPFAM" id="SSF47384">
    <property type="entry name" value="Homodimeric domain of signal transducing histidine kinase"/>
    <property type="match status" value="1"/>
</dbReference>
<dbReference type="RefSeq" id="WP_011699502.1">
    <property type="nucleotide sequence ID" value="NC_008554.1"/>
</dbReference>
<dbReference type="InterPro" id="IPR003661">
    <property type="entry name" value="HisK_dim/P_dom"/>
</dbReference>
<evidence type="ECO:0000259" key="13">
    <source>
        <dbReference type="PROSITE" id="PS50109"/>
    </source>
</evidence>
<proteinExistence type="predicted"/>
<evidence type="ECO:0000256" key="11">
    <source>
        <dbReference type="ARBA" id="ARBA00023136"/>
    </source>
</evidence>
<accession>A0LLN3</accession>
<feature type="transmembrane region" description="Helical" evidence="12">
    <location>
        <begin position="185"/>
        <end position="207"/>
    </location>
</feature>
<dbReference type="SMART" id="SM00304">
    <property type="entry name" value="HAMP"/>
    <property type="match status" value="1"/>
</dbReference>
<organism evidence="15 16">
    <name type="scientific">Syntrophobacter fumaroxidans (strain DSM 10017 / MPOB)</name>
    <dbReference type="NCBI Taxonomy" id="335543"/>
    <lineage>
        <taxon>Bacteria</taxon>
        <taxon>Pseudomonadati</taxon>
        <taxon>Thermodesulfobacteriota</taxon>
        <taxon>Syntrophobacteria</taxon>
        <taxon>Syntrophobacterales</taxon>
        <taxon>Syntrophobacteraceae</taxon>
        <taxon>Syntrophobacter</taxon>
    </lineage>
</organism>
<dbReference type="PROSITE" id="PS50885">
    <property type="entry name" value="HAMP"/>
    <property type="match status" value="1"/>
</dbReference>
<dbReference type="Gene3D" id="3.30.565.10">
    <property type="entry name" value="Histidine kinase-like ATPase, C-terminal domain"/>
    <property type="match status" value="1"/>
</dbReference>
<keyword evidence="11 12" id="KW-0472">Membrane</keyword>
<evidence type="ECO:0000313" key="16">
    <source>
        <dbReference type="Proteomes" id="UP000001784"/>
    </source>
</evidence>
<keyword evidence="7 12" id="KW-0812">Transmembrane</keyword>
<dbReference type="PANTHER" id="PTHR45436:SF10">
    <property type="entry name" value="HISTIDINE KINASE"/>
    <property type="match status" value="1"/>
</dbReference>
<dbReference type="Pfam" id="PF00512">
    <property type="entry name" value="HisKA"/>
    <property type="match status" value="1"/>
</dbReference>
<evidence type="ECO:0000259" key="14">
    <source>
        <dbReference type="PROSITE" id="PS50885"/>
    </source>
</evidence>
<dbReference type="OrthoDB" id="9813151at2"/>
<dbReference type="Proteomes" id="UP000001784">
    <property type="component" value="Chromosome"/>
</dbReference>
<dbReference type="PANTHER" id="PTHR45436">
    <property type="entry name" value="SENSOR HISTIDINE KINASE YKOH"/>
    <property type="match status" value="1"/>
</dbReference>
<dbReference type="InterPro" id="IPR029151">
    <property type="entry name" value="Sensor-like_sf"/>
</dbReference>
<evidence type="ECO:0000256" key="4">
    <source>
        <dbReference type="ARBA" id="ARBA00022475"/>
    </source>
</evidence>
<evidence type="ECO:0000256" key="9">
    <source>
        <dbReference type="ARBA" id="ARBA00022989"/>
    </source>
</evidence>
<dbReference type="InterPro" id="IPR005467">
    <property type="entry name" value="His_kinase_dom"/>
</dbReference>
<dbReference type="PRINTS" id="PR00344">
    <property type="entry name" value="BCTRLSENSOR"/>
</dbReference>
<dbReference type="SMART" id="SM00387">
    <property type="entry name" value="HATPase_c"/>
    <property type="match status" value="1"/>
</dbReference>
<sequence>MRLGTRIFIAYFLIFAVCFYYPFDLIARDLRTRYVEAIEDPLVDQANILAGIVGMEMERNRFSAEDLHTAFEHVYGRSLPARIYDLVKTQVDIRVYMTDMSGKITFDSTNRWNTGADYSAWRDVRLTLQGKYGARATRLNPKEPATVVLHVAAPIIVNGQTTGALTVAKPTTNVNSFLKTARPRIIKIGAVALSATIFLSLIVSYVITRPIRRLTQYAVDVREGKRVQLPELGRSELRGLGAAFEMMREALEGRKYVERYVQTLTHEIKAPLSAIRGAAELMEEEMSPDVRARFLSNIRTEANRIQRLVDRMLRLSELENKKFLDRVELVPFSVLIRTTVEEKEPLLSQKHLQVQIGTEDDVRVPGDSFLLRQAASNLIQNAIDFSPAHGRIDITIQADAKALCFTVEDEGPGIPEYAREKVFDKFFSLQRPDTGKKSTGLGLNLVKEVAALHHGDIRLENREGKGLRATLRLPV</sequence>
<dbReference type="InterPro" id="IPR003660">
    <property type="entry name" value="HAMP_dom"/>
</dbReference>
<dbReference type="CDD" id="cd00082">
    <property type="entry name" value="HisKA"/>
    <property type="match status" value="1"/>
</dbReference>
<dbReference type="Pfam" id="PF00672">
    <property type="entry name" value="HAMP"/>
    <property type="match status" value="1"/>
</dbReference>
<dbReference type="InterPro" id="IPR050428">
    <property type="entry name" value="TCS_sensor_his_kinase"/>
</dbReference>
<evidence type="ECO:0000256" key="6">
    <source>
        <dbReference type="ARBA" id="ARBA00022679"/>
    </source>
</evidence>
<evidence type="ECO:0000313" key="15">
    <source>
        <dbReference type="EMBL" id="ABK18335.1"/>
    </source>
</evidence>
<evidence type="ECO:0000256" key="12">
    <source>
        <dbReference type="SAM" id="Phobius"/>
    </source>
</evidence>
<dbReference type="eggNOG" id="COG2205">
    <property type="taxonomic scope" value="Bacteria"/>
</dbReference>
<dbReference type="PROSITE" id="PS50109">
    <property type="entry name" value="HIS_KIN"/>
    <property type="match status" value="1"/>
</dbReference>
<feature type="transmembrane region" description="Helical" evidence="12">
    <location>
        <begin position="6"/>
        <end position="23"/>
    </location>
</feature>
<dbReference type="AlphaFoldDB" id="A0LLN3"/>
<evidence type="ECO:0000256" key="1">
    <source>
        <dbReference type="ARBA" id="ARBA00000085"/>
    </source>
</evidence>
<evidence type="ECO:0000256" key="8">
    <source>
        <dbReference type="ARBA" id="ARBA00022777"/>
    </source>
</evidence>
<dbReference type="NCBIfam" id="NF008312">
    <property type="entry name" value="PRK11100.1"/>
    <property type="match status" value="1"/>
</dbReference>
<feature type="domain" description="HAMP" evidence="14">
    <location>
        <begin position="205"/>
        <end position="256"/>
    </location>
</feature>
<keyword evidence="8 15" id="KW-0418">Kinase</keyword>
<name>A0LLN3_SYNFM</name>
<keyword evidence="9 12" id="KW-1133">Transmembrane helix</keyword>
<keyword evidence="5" id="KW-0597">Phosphoprotein</keyword>
<evidence type="ECO:0000256" key="2">
    <source>
        <dbReference type="ARBA" id="ARBA00004651"/>
    </source>
</evidence>
<evidence type="ECO:0000256" key="3">
    <source>
        <dbReference type="ARBA" id="ARBA00012438"/>
    </source>
</evidence>
<evidence type="ECO:0000256" key="7">
    <source>
        <dbReference type="ARBA" id="ARBA00022692"/>
    </source>
</evidence>